<feature type="domain" description="GS catalytic" evidence="4">
    <location>
        <begin position="248"/>
        <end position="514"/>
    </location>
</feature>
<organism evidence="5 6">
    <name type="scientific">Olpidium bornovanus</name>
    <dbReference type="NCBI Taxonomy" id="278681"/>
    <lineage>
        <taxon>Eukaryota</taxon>
        <taxon>Fungi</taxon>
        <taxon>Fungi incertae sedis</taxon>
        <taxon>Olpidiomycota</taxon>
        <taxon>Olpidiomycotina</taxon>
        <taxon>Olpidiomycetes</taxon>
        <taxon>Olpidiales</taxon>
        <taxon>Olpidiaceae</taxon>
        <taxon>Olpidium</taxon>
    </lineage>
</organism>
<name>A0A8H8DLS2_9FUNG</name>
<dbReference type="EMBL" id="JAEFCI010001345">
    <property type="protein sequence ID" value="KAG5462968.1"/>
    <property type="molecule type" value="Genomic_DNA"/>
</dbReference>
<gene>
    <name evidence="5" type="ORF">BJ554DRAFT_2589</name>
</gene>
<sequence length="514" mass="56657">MSHRSRLDAVIGTVERPARSFQYPTKPDGKLVTPAELFGQNVFTLKARRAEGVGRAGWPVIRLTRGRDAQMRGRQALDKVTADAVAHAVRIWAMDRGATHYTHWFQPQTDATAEKQDSFLNLRSHFTPSGEEVREGSGPPPADCARGETRVPGAPQSGPAFRPEKDKNGFFPALQVTAIDSFSGSQLLQAEPDASSFPSGGMRTTFEARGYTIWDTTSPMFIQPGPGNTAVLYIPSVFISYNGDALDEKTVLLRSCEALSKAACELLNLLNPVPQGVPPRVQRVFTTLGTEQEYFLVDRNLYALRPDLKVCGRTLLGSTPAKHQQMEDHYFGRIPSRVLSTMSEAELELWKLGVPVKTRHNEVAPAQFEVAPIFEEAMIAVDHNLLTMDVLHRVAHRHKLKVLFHEKPFKGVNGSGKHCNWSMSTDCGDNLLDPTVRPETNTRFLLFLVSTLLGVYKHAGLLRCGIASASNEHRLGANEAPPGIISAFLGEQLNEVLSAIEEGRPVKNFSQPTM</sequence>
<dbReference type="InterPro" id="IPR008146">
    <property type="entry name" value="Gln_synth_cat_dom"/>
</dbReference>
<dbReference type="InterPro" id="IPR022147">
    <property type="entry name" value="GSIII_N"/>
</dbReference>
<evidence type="ECO:0000256" key="2">
    <source>
        <dbReference type="RuleBase" id="RU000384"/>
    </source>
</evidence>
<dbReference type="SMART" id="SM01230">
    <property type="entry name" value="Gln-synt_C"/>
    <property type="match status" value="1"/>
</dbReference>
<dbReference type="GO" id="GO:0004356">
    <property type="term" value="F:glutamine synthetase activity"/>
    <property type="evidence" value="ECO:0007669"/>
    <property type="project" value="InterPro"/>
</dbReference>
<dbReference type="AlphaFoldDB" id="A0A8H8DLS2"/>
<dbReference type="Pfam" id="PF12437">
    <property type="entry name" value="GSIII_N"/>
    <property type="match status" value="2"/>
</dbReference>
<evidence type="ECO:0000256" key="1">
    <source>
        <dbReference type="PROSITE-ProRule" id="PRU01331"/>
    </source>
</evidence>
<dbReference type="PROSITE" id="PS51987">
    <property type="entry name" value="GS_CATALYTIC"/>
    <property type="match status" value="1"/>
</dbReference>
<keyword evidence="6" id="KW-1185">Reference proteome</keyword>
<comment type="caution">
    <text evidence="5">The sequence shown here is derived from an EMBL/GenBank/DDBJ whole genome shotgun (WGS) entry which is preliminary data.</text>
</comment>
<feature type="region of interest" description="Disordered" evidence="3">
    <location>
        <begin position="127"/>
        <end position="166"/>
    </location>
</feature>
<proteinExistence type="inferred from homology"/>
<dbReference type="InterPro" id="IPR052725">
    <property type="entry name" value="GS_Type-3"/>
</dbReference>
<reference evidence="5 6" key="1">
    <citation type="journal article" name="Sci. Rep.">
        <title>Genome-scale phylogenetic analyses confirm Olpidium as the closest living zoosporic fungus to the non-flagellated, terrestrial fungi.</title>
        <authorList>
            <person name="Chang Y."/>
            <person name="Rochon D."/>
            <person name="Sekimoto S."/>
            <person name="Wang Y."/>
            <person name="Chovatia M."/>
            <person name="Sandor L."/>
            <person name="Salamov A."/>
            <person name="Grigoriev I.V."/>
            <person name="Stajich J.E."/>
            <person name="Spatafora J.W."/>
        </authorList>
    </citation>
    <scope>NUCLEOTIDE SEQUENCE [LARGE SCALE GENOMIC DNA]</scope>
    <source>
        <strain evidence="5">S191</strain>
    </source>
</reference>
<dbReference type="PANTHER" id="PTHR42974:SF1">
    <property type="entry name" value="TYPE-3 GLUTAMINE SYNTHETASE"/>
    <property type="match status" value="1"/>
</dbReference>
<accession>A0A8H8DLS2</accession>
<evidence type="ECO:0000313" key="6">
    <source>
        <dbReference type="Proteomes" id="UP000673691"/>
    </source>
</evidence>
<evidence type="ECO:0000256" key="3">
    <source>
        <dbReference type="SAM" id="MobiDB-lite"/>
    </source>
</evidence>
<dbReference type="Pfam" id="PF00120">
    <property type="entry name" value="Gln-synt_C"/>
    <property type="match status" value="1"/>
</dbReference>
<dbReference type="PROSITE" id="PS00181">
    <property type="entry name" value="GLNA_ATP"/>
    <property type="match status" value="1"/>
</dbReference>
<dbReference type="InterPro" id="IPR014746">
    <property type="entry name" value="Gln_synth/guanido_kin_cat_dom"/>
</dbReference>
<dbReference type="Proteomes" id="UP000673691">
    <property type="component" value="Unassembled WGS sequence"/>
</dbReference>
<comment type="similarity">
    <text evidence="1 2">Belongs to the glutamine synthetase family.</text>
</comment>
<dbReference type="SUPFAM" id="SSF55931">
    <property type="entry name" value="Glutamine synthetase/guanido kinase"/>
    <property type="match status" value="1"/>
</dbReference>
<feature type="non-terminal residue" evidence="5">
    <location>
        <position position="514"/>
    </location>
</feature>
<dbReference type="PANTHER" id="PTHR42974">
    <property type="entry name" value="GLUTAMINE SYNTHETASE"/>
    <property type="match status" value="1"/>
</dbReference>
<dbReference type="Gene3D" id="3.30.590.10">
    <property type="entry name" value="Glutamine synthetase/guanido kinase, catalytic domain"/>
    <property type="match status" value="1"/>
</dbReference>
<evidence type="ECO:0000313" key="5">
    <source>
        <dbReference type="EMBL" id="KAG5462968.1"/>
    </source>
</evidence>
<protein>
    <recommendedName>
        <fullName evidence="4">GS catalytic domain-containing protein</fullName>
    </recommendedName>
</protein>
<dbReference type="InterPro" id="IPR027303">
    <property type="entry name" value="Gln_synth_gly_rich_site"/>
</dbReference>
<dbReference type="OrthoDB" id="415358at2759"/>
<evidence type="ECO:0000259" key="4">
    <source>
        <dbReference type="PROSITE" id="PS51987"/>
    </source>
</evidence>